<dbReference type="Pfam" id="PF12708">
    <property type="entry name" value="Pect-lyase_RHGA_epim"/>
    <property type="match status" value="1"/>
</dbReference>
<evidence type="ECO:0000313" key="3">
    <source>
        <dbReference type="EMBL" id="USQ79821.1"/>
    </source>
</evidence>
<dbReference type="SMART" id="SM00710">
    <property type="entry name" value="PbH1"/>
    <property type="match status" value="7"/>
</dbReference>
<name>A0ABY4YT90_9MICO</name>
<dbReference type="InterPro" id="IPR011050">
    <property type="entry name" value="Pectin_lyase_fold/virulence"/>
</dbReference>
<dbReference type="EMBL" id="CP099489">
    <property type="protein sequence ID" value="USQ79821.1"/>
    <property type="molecule type" value="Genomic_DNA"/>
</dbReference>
<evidence type="ECO:0000256" key="1">
    <source>
        <dbReference type="SAM" id="MobiDB-lite"/>
    </source>
</evidence>
<dbReference type="Proteomes" id="UP001056455">
    <property type="component" value="Chromosome"/>
</dbReference>
<dbReference type="GO" id="GO:0016787">
    <property type="term" value="F:hydrolase activity"/>
    <property type="evidence" value="ECO:0007669"/>
    <property type="project" value="UniProtKB-KW"/>
</dbReference>
<dbReference type="RefSeq" id="WP_252592925.1">
    <property type="nucleotide sequence ID" value="NZ_CP099489.1"/>
</dbReference>
<accession>A0ABY4YT90</accession>
<feature type="region of interest" description="Disordered" evidence="1">
    <location>
        <begin position="583"/>
        <end position="610"/>
    </location>
</feature>
<keyword evidence="4" id="KW-1185">Reference proteome</keyword>
<dbReference type="Gene3D" id="2.160.20.10">
    <property type="entry name" value="Single-stranded right-handed beta-helix, Pectin lyase-like"/>
    <property type="match status" value="1"/>
</dbReference>
<reference evidence="3" key="1">
    <citation type="submission" date="2022-06" db="EMBL/GenBank/DDBJ databases">
        <title>Ornithinimicrobium HY1793.</title>
        <authorList>
            <person name="Huang Y."/>
        </authorList>
    </citation>
    <scope>NUCLEOTIDE SEQUENCE</scope>
    <source>
        <strain evidence="3">HY1793</strain>
    </source>
</reference>
<organism evidence="3 4">
    <name type="scientific">Ornithinimicrobium faecis</name>
    <dbReference type="NCBI Taxonomy" id="2934158"/>
    <lineage>
        <taxon>Bacteria</taxon>
        <taxon>Bacillati</taxon>
        <taxon>Actinomycetota</taxon>
        <taxon>Actinomycetes</taxon>
        <taxon>Micrococcales</taxon>
        <taxon>Ornithinimicrobiaceae</taxon>
        <taxon>Ornithinimicrobium</taxon>
    </lineage>
</organism>
<keyword evidence="3" id="KW-0378">Hydrolase</keyword>
<feature type="domain" description="Rhamnogalacturonase A/B/Epimerase-like pectate lyase" evidence="2">
    <location>
        <begin position="20"/>
        <end position="62"/>
    </location>
</feature>
<dbReference type="InterPro" id="IPR024535">
    <property type="entry name" value="RHGA/B-epi-like_pectate_lyase"/>
</dbReference>
<dbReference type="SUPFAM" id="SSF51126">
    <property type="entry name" value="Pectin lyase-like"/>
    <property type="match status" value="1"/>
</dbReference>
<protein>
    <submittedName>
        <fullName evidence="3">Glycoside hydrolase family 55 protein</fullName>
    </submittedName>
</protein>
<proteinExistence type="predicted"/>
<evidence type="ECO:0000259" key="2">
    <source>
        <dbReference type="Pfam" id="PF12708"/>
    </source>
</evidence>
<dbReference type="InterPro" id="IPR006626">
    <property type="entry name" value="PbH1"/>
</dbReference>
<feature type="compositionally biased region" description="Polar residues" evidence="1">
    <location>
        <begin position="596"/>
        <end position="610"/>
    </location>
</feature>
<evidence type="ECO:0000313" key="4">
    <source>
        <dbReference type="Proteomes" id="UP001056455"/>
    </source>
</evidence>
<gene>
    <name evidence="3" type="ORF">NF556_19895</name>
</gene>
<dbReference type="InterPro" id="IPR012334">
    <property type="entry name" value="Pectin_lyas_fold"/>
</dbReference>
<sequence length="610" mass="66613">MSSEELRQGMALEGQCGRVLNVLDYGAIGDGSTDCLAAVQQAAADLRPGDTLYFPPGRYLSSGFRPGVMEHHVEISTPHVTITGPGTLVQFMFYVHGEAEAAAGLLEAGAPAQDDRLVSREPHGLQPGDYVQLLSQINCYSPDAGDWQLGSRAPVTNQQFYVRFTEMQRVAEVPTPRIAIFNSKVLYPGYRGHLEGVVEPMPDVASAEFRKMNFLEGVTFRNLTFENLVTRSFRTIIARACHRLTIESCHFEAAGQPGFHLRATDCLELRVHSSTSVRRTVGGKGASWNSFIVGGGCQDVTFVDNRLTGEWQAIDFTGDLLPSDVGYIDQKTAWSTVQHVAVRDNKFFNCNNATTTHPGVTHFVFSDNEVVGGWTGVRVRSLYNRISNNTIDTERAGVALSSFVSHTSITGNSLRHRPSTSKGGPWVGVHYVPTGSETMADNAPRQVVVRSNEFHCLDGLPNSAAVNLEHREPRSQDFRLFTAGVRRRRSNFTIEQNSVQGCSVVIGPWINGIRVNRNSFEGGTGRGAYIDIGPDVAATSLYHNMFYDGEATAIRVGELSTAAAYQYDPETRLGEQFGMERLNADAGPTRGFETLDSGSSQVSSSPIASE</sequence>